<comment type="caution">
    <text evidence="1">The sequence shown here is derived from an EMBL/GenBank/DDBJ whole genome shotgun (WGS) entry which is preliminary data.</text>
</comment>
<evidence type="ECO:0000313" key="1">
    <source>
        <dbReference type="EMBL" id="CAG8728713.1"/>
    </source>
</evidence>
<dbReference type="Proteomes" id="UP000789901">
    <property type="component" value="Unassembled WGS sequence"/>
</dbReference>
<accession>A0ABN7V5A6</accession>
<keyword evidence="2" id="KW-1185">Reference proteome</keyword>
<name>A0ABN7V5A6_GIGMA</name>
<evidence type="ECO:0000313" key="2">
    <source>
        <dbReference type="Proteomes" id="UP000789901"/>
    </source>
</evidence>
<sequence length="129" mass="15253">MQFCPTTIGAFINYNKWRTFQFNMSKYQELCEIHNYPKQPLITYKKNKTKNKKKEQLLPYVKAIDKGKVIQKGYQALAAISYDLPREYLVSQTRSNINLTMNKQIHISLIDINQYLNSEINIDNIENEN</sequence>
<dbReference type="EMBL" id="CAJVQB010009299">
    <property type="protein sequence ID" value="CAG8728713.1"/>
    <property type="molecule type" value="Genomic_DNA"/>
</dbReference>
<proteinExistence type="predicted"/>
<protein>
    <submittedName>
        <fullName evidence="1">22742_t:CDS:1</fullName>
    </submittedName>
</protein>
<organism evidence="1 2">
    <name type="scientific">Gigaspora margarita</name>
    <dbReference type="NCBI Taxonomy" id="4874"/>
    <lineage>
        <taxon>Eukaryota</taxon>
        <taxon>Fungi</taxon>
        <taxon>Fungi incertae sedis</taxon>
        <taxon>Mucoromycota</taxon>
        <taxon>Glomeromycotina</taxon>
        <taxon>Glomeromycetes</taxon>
        <taxon>Diversisporales</taxon>
        <taxon>Gigasporaceae</taxon>
        <taxon>Gigaspora</taxon>
    </lineage>
</organism>
<gene>
    <name evidence="1" type="ORF">GMARGA_LOCUS14188</name>
</gene>
<reference evidence="1 2" key="1">
    <citation type="submission" date="2021-06" db="EMBL/GenBank/DDBJ databases">
        <authorList>
            <person name="Kallberg Y."/>
            <person name="Tangrot J."/>
            <person name="Rosling A."/>
        </authorList>
    </citation>
    <scope>NUCLEOTIDE SEQUENCE [LARGE SCALE GENOMIC DNA]</scope>
    <source>
        <strain evidence="1 2">120-4 pot B 10/14</strain>
    </source>
</reference>
<feature type="non-terminal residue" evidence="1">
    <location>
        <position position="129"/>
    </location>
</feature>